<sequence length="289" mass="31652">MADFWATPHAWDPDELTPKYLRICRVFTEGIEAGQLRPGEALPSQKDMADHFGVTLMTLRQALRVLADQDHLRIEHGRGTFVADPVYRLPLDGLSSLTEQIVGTGRTLRSEILAAEDVPAPKGVPARMGLRSETVFQITRLRYVDDQPLMYSMSLLHPVDGHRLDLERMGEASLYDALSQQLGIVVVRAVESFRAGALGDVEAAALARTPGQPALISSRLTYDAAGRAVVDDRVIMPGDGVVVATERRVDDVELRLRLPADDPLAPFTPRHPSAPPHAPAGPHPTEESR</sequence>
<organism evidence="6">
    <name type="scientific">freshwater metagenome</name>
    <dbReference type="NCBI Taxonomy" id="449393"/>
    <lineage>
        <taxon>unclassified sequences</taxon>
        <taxon>metagenomes</taxon>
        <taxon>ecological metagenomes</taxon>
    </lineage>
</organism>
<dbReference type="PANTHER" id="PTHR44846:SF1">
    <property type="entry name" value="MANNOSYL-D-GLYCERATE TRANSPORT_METABOLISM SYSTEM REPRESSOR MNGR-RELATED"/>
    <property type="match status" value="1"/>
</dbReference>
<dbReference type="InterPro" id="IPR011663">
    <property type="entry name" value="UTRA"/>
</dbReference>
<dbReference type="AlphaFoldDB" id="A0A6J7G3S9"/>
<dbReference type="PROSITE" id="PS50949">
    <property type="entry name" value="HTH_GNTR"/>
    <property type="match status" value="1"/>
</dbReference>
<dbReference type="InterPro" id="IPR028978">
    <property type="entry name" value="Chorismate_lyase_/UTRA_dom_sf"/>
</dbReference>
<evidence type="ECO:0000256" key="4">
    <source>
        <dbReference type="SAM" id="MobiDB-lite"/>
    </source>
</evidence>
<dbReference type="PANTHER" id="PTHR44846">
    <property type="entry name" value="MANNOSYL-D-GLYCERATE TRANSPORT/METABOLISM SYSTEM REPRESSOR MNGR-RELATED"/>
    <property type="match status" value="1"/>
</dbReference>
<name>A0A6J7G3S9_9ZZZZ</name>
<accession>A0A6J7G3S9</accession>
<dbReference type="InterPro" id="IPR036388">
    <property type="entry name" value="WH-like_DNA-bd_sf"/>
</dbReference>
<dbReference type="CDD" id="cd07377">
    <property type="entry name" value="WHTH_GntR"/>
    <property type="match status" value="1"/>
</dbReference>
<dbReference type="SMART" id="SM00866">
    <property type="entry name" value="UTRA"/>
    <property type="match status" value="1"/>
</dbReference>
<feature type="compositionally biased region" description="Pro residues" evidence="4">
    <location>
        <begin position="272"/>
        <end position="282"/>
    </location>
</feature>
<proteinExistence type="predicted"/>
<evidence type="ECO:0000256" key="2">
    <source>
        <dbReference type="ARBA" id="ARBA00023125"/>
    </source>
</evidence>
<dbReference type="Gene3D" id="1.10.10.10">
    <property type="entry name" value="Winged helix-like DNA-binding domain superfamily/Winged helix DNA-binding domain"/>
    <property type="match status" value="1"/>
</dbReference>
<dbReference type="InterPro" id="IPR000524">
    <property type="entry name" value="Tscrpt_reg_HTH_GntR"/>
</dbReference>
<dbReference type="GO" id="GO:0003677">
    <property type="term" value="F:DNA binding"/>
    <property type="evidence" value="ECO:0007669"/>
    <property type="project" value="UniProtKB-KW"/>
</dbReference>
<gene>
    <name evidence="6" type="ORF">UFOPK3609_00366</name>
</gene>
<feature type="domain" description="HTH gntR-type" evidence="5">
    <location>
        <begin position="17"/>
        <end position="85"/>
    </location>
</feature>
<dbReference type="GO" id="GO:0003700">
    <property type="term" value="F:DNA-binding transcription factor activity"/>
    <property type="evidence" value="ECO:0007669"/>
    <property type="project" value="InterPro"/>
</dbReference>
<dbReference type="SUPFAM" id="SSF46785">
    <property type="entry name" value="Winged helix' DNA-binding domain"/>
    <property type="match status" value="1"/>
</dbReference>
<reference evidence="6" key="1">
    <citation type="submission" date="2020-05" db="EMBL/GenBank/DDBJ databases">
        <authorList>
            <person name="Chiriac C."/>
            <person name="Salcher M."/>
            <person name="Ghai R."/>
            <person name="Kavagutti S V."/>
        </authorList>
    </citation>
    <scope>NUCLEOTIDE SEQUENCE</scope>
</reference>
<dbReference type="Pfam" id="PF07702">
    <property type="entry name" value="UTRA"/>
    <property type="match status" value="1"/>
</dbReference>
<dbReference type="InterPro" id="IPR050679">
    <property type="entry name" value="Bact_HTH_transcr_reg"/>
</dbReference>
<keyword evidence="1" id="KW-0805">Transcription regulation</keyword>
<evidence type="ECO:0000256" key="3">
    <source>
        <dbReference type="ARBA" id="ARBA00023163"/>
    </source>
</evidence>
<dbReference type="SMART" id="SM00345">
    <property type="entry name" value="HTH_GNTR"/>
    <property type="match status" value="1"/>
</dbReference>
<keyword evidence="2" id="KW-0238">DNA-binding</keyword>
<dbReference type="GO" id="GO:0045892">
    <property type="term" value="P:negative regulation of DNA-templated transcription"/>
    <property type="evidence" value="ECO:0007669"/>
    <property type="project" value="TreeGrafter"/>
</dbReference>
<dbReference type="InterPro" id="IPR036390">
    <property type="entry name" value="WH_DNA-bd_sf"/>
</dbReference>
<dbReference type="Gene3D" id="3.40.1410.10">
    <property type="entry name" value="Chorismate lyase-like"/>
    <property type="match status" value="1"/>
</dbReference>
<evidence type="ECO:0000313" key="6">
    <source>
        <dbReference type="EMBL" id="CAB4902691.1"/>
    </source>
</evidence>
<dbReference type="Pfam" id="PF00392">
    <property type="entry name" value="GntR"/>
    <property type="match status" value="1"/>
</dbReference>
<feature type="region of interest" description="Disordered" evidence="4">
    <location>
        <begin position="260"/>
        <end position="289"/>
    </location>
</feature>
<evidence type="ECO:0000259" key="5">
    <source>
        <dbReference type="PROSITE" id="PS50949"/>
    </source>
</evidence>
<dbReference type="SUPFAM" id="SSF64288">
    <property type="entry name" value="Chorismate lyase-like"/>
    <property type="match status" value="1"/>
</dbReference>
<dbReference type="EMBL" id="CAFBMQ010000032">
    <property type="protein sequence ID" value="CAB4902691.1"/>
    <property type="molecule type" value="Genomic_DNA"/>
</dbReference>
<evidence type="ECO:0000256" key="1">
    <source>
        <dbReference type="ARBA" id="ARBA00023015"/>
    </source>
</evidence>
<keyword evidence="3" id="KW-0804">Transcription</keyword>
<protein>
    <submittedName>
        <fullName evidence="6">Unannotated protein</fullName>
    </submittedName>
</protein>